<evidence type="ECO:0000313" key="2">
    <source>
        <dbReference type="EMBL" id="RQG95085.1"/>
    </source>
</evidence>
<reference evidence="2 3" key="1">
    <citation type="submission" date="2018-10" db="EMBL/GenBank/DDBJ databases">
        <title>Natrarchaeobius chitinivorans gen. nov., sp. nov., and Natrarchaeobius haloalkaliphilus sp. nov., alkaliphilic, chitin-utilizing haloarchaea from hypersaline alkaline lakes.</title>
        <authorList>
            <person name="Sorokin D.Y."/>
            <person name="Elcheninov A.G."/>
            <person name="Kostrikina N.A."/>
            <person name="Bale N.J."/>
            <person name="Sinninghe Damste J.S."/>
            <person name="Khijniak T.V."/>
            <person name="Kublanov I.V."/>
            <person name="Toshchakov S.V."/>
        </authorList>
    </citation>
    <scope>NUCLEOTIDE SEQUENCE [LARGE SCALE GENOMIC DNA]</scope>
    <source>
        <strain evidence="2 3">AArcht4T</strain>
    </source>
</reference>
<dbReference type="InterPro" id="IPR036938">
    <property type="entry name" value="PAP2/HPO_sf"/>
</dbReference>
<dbReference type="InterPro" id="IPR006311">
    <property type="entry name" value="TAT_signal"/>
</dbReference>
<organism evidence="2 3">
    <name type="scientific">Natrarchaeobius chitinivorans</name>
    <dbReference type="NCBI Taxonomy" id="1679083"/>
    <lineage>
        <taxon>Archaea</taxon>
        <taxon>Methanobacteriati</taxon>
        <taxon>Methanobacteriota</taxon>
        <taxon>Stenosarchaea group</taxon>
        <taxon>Halobacteria</taxon>
        <taxon>Halobacteriales</taxon>
        <taxon>Natrialbaceae</taxon>
        <taxon>Natrarchaeobius</taxon>
    </lineage>
</organism>
<protein>
    <recommendedName>
        <fullName evidence="4">Phosphatase PAP2 family protein</fullName>
    </recommendedName>
</protein>
<keyword evidence="3" id="KW-1185">Reference proteome</keyword>
<dbReference type="PANTHER" id="PTHR34599">
    <property type="entry name" value="PEROXIDASE-RELATED"/>
    <property type="match status" value="1"/>
</dbReference>
<dbReference type="PROSITE" id="PS51318">
    <property type="entry name" value="TAT"/>
    <property type="match status" value="1"/>
</dbReference>
<sequence length="436" mass="47110">MDRATNDRSSSRSRRSFLAAAGTAGLLCVAGCTEVIGAAEPTDDPLCLWNERFIEGIQHFRGGNIAPTRRGALLNVATFDAINGVHAAAGDDHFEPYLADPSAAPADASPVAALAGAAHETMAELYGSEFEPALEATLAASEGGDVDAGERWGREVATELLAHRDDEYATEIYVPCEDSTQPGCFRGDWNPVHAHVDPWTMNARDQFRPDGPPPLESEVYADSWWEVYERGNDAAERPQEHVDVAGFWRGAPGSPRPPNMWNVIAQRLVVEEDLSLLEEARLFALVSLALVDAGISGSESKYEFGFWRPRTAIHEADRDGNPETEADGTWSPLAAGGSPEYSSTLAAYGGAACHVLEGVLGGGDYSFELGGDIRTGTSGEDEGVVRSFDSLADALSESVDSRIYVGNHFRFTMEDSREQGERIGEWILANYLRPLE</sequence>
<dbReference type="EMBL" id="REGA01000006">
    <property type="protein sequence ID" value="RQG95085.1"/>
    <property type="molecule type" value="Genomic_DNA"/>
</dbReference>
<evidence type="ECO:0008006" key="4">
    <source>
        <dbReference type="Google" id="ProtNLM"/>
    </source>
</evidence>
<name>A0A3N6PDI7_NATCH</name>
<dbReference type="Proteomes" id="UP000282323">
    <property type="component" value="Unassembled WGS sequence"/>
</dbReference>
<comment type="caution">
    <text evidence="2">The sequence shown here is derived from an EMBL/GenBank/DDBJ whole genome shotgun (WGS) entry which is preliminary data.</text>
</comment>
<dbReference type="OrthoDB" id="202090at2157"/>
<dbReference type="SUPFAM" id="SSF48317">
    <property type="entry name" value="Acid phosphatase/Vanadium-dependent haloperoxidase"/>
    <property type="match status" value="1"/>
</dbReference>
<evidence type="ECO:0000256" key="1">
    <source>
        <dbReference type="SAM" id="MobiDB-lite"/>
    </source>
</evidence>
<dbReference type="PANTHER" id="PTHR34599:SF1">
    <property type="entry name" value="PHOSPHATIDIC ACID PHOSPHATASE TYPE 2_HALOPEROXIDASE DOMAIN-CONTAINING PROTEIN"/>
    <property type="match status" value="1"/>
</dbReference>
<dbReference type="Gene3D" id="1.10.606.20">
    <property type="match status" value="1"/>
</dbReference>
<gene>
    <name evidence="2" type="ORF">EA473_09020</name>
</gene>
<evidence type="ECO:0000313" key="3">
    <source>
        <dbReference type="Proteomes" id="UP000282323"/>
    </source>
</evidence>
<dbReference type="RefSeq" id="WP_124195301.1">
    <property type="nucleotide sequence ID" value="NZ_REGA01000006.1"/>
</dbReference>
<accession>A0A3N6PDI7</accession>
<dbReference type="InterPro" id="IPR052559">
    <property type="entry name" value="V-haloperoxidase"/>
</dbReference>
<dbReference type="CDD" id="cd03398">
    <property type="entry name" value="PAP2_haloperoxidase"/>
    <property type="match status" value="1"/>
</dbReference>
<dbReference type="AlphaFoldDB" id="A0A3N6PDI7"/>
<proteinExistence type="predicted"/>
<feature type="region of interest" description="Disordered" evidence="1">
    <location>
        <begin position="315"/>
        <end position="334"/>
    </location>
</feature>